<dbReference type="PATRIC" id="fig|1028801.3.peg.6044"/>
<sequence>MADPTIITCAVTGNITSPSQTPYLPITPEQIANACLEATRAGAAIVHIHVRHPDGRPSMELSHYREVVERLRAADDDVIINLTTGPGGRFIPSEDDPKTAAPGTTLLRPELRVEHIAALRPEICSLDFNTMYSGTSVVINTPRNLAIMADIIQNAGVLPELEVFDTGDIQLANHFLQEGRLDGPALFQIVLGVRYGAIATPETLLYMKSLLPTGSHWAAFGVGRFEFPMLAQAWLAGGHVRVGLEDNIYLEKGVLAESNTVLVQKAVRIVKELGGTIATVGETREILKLKKQLPMAI</sequence>
<dbReference type="GO" id="GO:0046872">
    <property type="term" value="F:metal ion binding"/>
    <property type="evidence" value="ECO:0007669"/>
    <property type="project" value="UniProtKB-KW"/>
</dbReference>
<keyword evidence="2" id="KW-0808">Transferase</keyword>
<dbReference type="Gene3D" id="3.20.20.70">
    <property type="entry name" value="Aldolase class I"/>
    <property type="match status" value="1"/>
</dbReference>
<dbReference type="KEGG" id="ngl:RG1141_PA14180"/>
<dbReference type="Pfam" id="PF05853">
    <property type="entry name" value="BKACE"/>
    <property type="match status" value="1"/>
</dbReference>
<evidence type="ECO:0000313" key="5">
    <source>
        <dbReference type="EMBL" id="CDN58250.1"/>
    </source>
</evidence>
<dbReference type="PANTHER" id="PTHR37418:SF2">
    <property type="entry name" value="3-KETO-5-AMINOHEXANOATE CLEAVAGE ENZYME"/>
    <property type="match status" value="1"/>
</dbReference>
<proteinExistence type="predicted"/>
<reference evidence="6" key="1">
    <citation type="journal article" date="2014" name="BMC Genomics">
        <title>Genome sequencing of two Neorhizobium galegae strains reveals a noeT gene responsible for the unusual acetylation of the nodulation factors.</title>
        <authorList>
            <person name="Osterman J."/>
            <person name="Marsh J."/>
            <person name="Laine P.K."/>
            <person name="Zeng Z."/>
            <person name="Alatalo E."/>
            <person name="Sullivan J.T."/>
            <person name="Young J.P."/>
            <person name="Thomas-Oates J."/>
            <person name="Paulin L."/>
            <person name="Lindstrom K."/>
        </authorList>
    </citation>
    <scope>NUCLEOTIDE SEQUENCE [LARGE SCALE GENOMIC DNA]</scope>
    <source>
        <strain evidence="6">HAMBI 1141</strain>
        <plasmid evidence="6">II</plasmid>
    </source>
</reference>
<evidence type="ECO:0000256" key="4">
    <source>
        <dbReference type="ARBA" id="ARBA00022833"/>
    </source>
</evidence>
<dbReference type="AlphaFoldDB" id="A0A068TKY9"/>
<organism evidence="5 6">
    <name type="scientific">Neorhizobium galegae bv. officinalis bv. officinalis str. HAMBI 1141</name>
    <dbReference type="NCBI Taxonomy" id="1028801"/>
    <lineage>
        <taxon>Bacteria</taxon>
        <taxon>Pseudomonadati</taxon>
        <taxon>Pseudomonadota</taxon>
        <taxon>Alphaproteobacteria</taxon>
        <taxon>Hyphomicrobiales</taxon>
        <taxon>Rhizobiaceae</taxon>
        <taxon>Rhizobium/Agrobacterium group</taxon>
        <taxon>Neorhizobium</taxon>
    </lineage>
</organism>
<evidence type="ECO:0000313" key="6">
    <source>
        <dbReference type="Proteomes" id="UP000028186"/>
    </source>
</evidence>
<dbReference type="InterPro" id="IPR008567">
    <property type="entry name" value="BKACE"/>
</dbReference>
<protein>
    <submittedName>
        <fullName evidence="5">PF05853 family protein</fullName>
    </submittedName>
</protein>
<keyword evidence="4" id="KW-0862">Zinc</keyword>
<gene>
    <name evidence="5" type="ORF">RG1141_PA14180</name>
</gene>
<name>A0A068TKY9_NEOGA</name>
<dbReference type="eggNOG" id="COG3246">
    <property type="taxonomic scope" value="Bacteria"/>
</dbReference>
<dbReference type="GO" id="GO:0043720">
    <property type="term" value="F:3-keto-5-aminohexanoate cleavage activity"/>
    <property type="evidence" value="ECO:0007669"/>
    <property type="project" value="InterPro"/>
</dbReference>
<dbReference type="HOGENOM" id="CLU_065536_2_0_5"/>
<comment type="cofactor">
    <cofactor evidence="1">
        <name>Zn(2+)</name>
        <dbReference type="ChEBI" id="CHEBI:29105"/>
    </cofactor>
</comment>
<geneLocation type="plasmid" evidence="6">
    <name>II</name>
</geneLocation>
<keyword evidence="5" id="KW-0614">Plasmid</keyword>
<dbReference type="Proteomes" id="UP000028186">
    <property type="component" value="Plasmid pHAMBI1141a"/>
</dbReference>
<dbReference type="InterPro" id="IPR013785">
    <property type="entry name" value="Aldolase_TIM"/>
</dbReference>
<dbReference type="PANTHER" id="PTHR37418">
    <property type="entry name" value="3-KETO-5-AMINOHEXANOATE CLEAVAGE ENZYME-RELATED"/>
    <property type="match status" value="1"/>
</dbReference>
<keyword evidence="3" id="KW-0479">Metal-binding</keyword>
<accession>A0A068TKY9</accession>
<evidence type="ECO:0000256" key="2">
    <source>
        <dbReference type="ARBA" id="ARBA00022679"/>
    </source>
</evidence>
<dbReference type="RefSeq" id="WP_040125557.1">
    <property type="nucleotide sequence ID" value="NZ_HG938356.1"/>
</dbReference>
<evidence type="ECO:0000256" key="1">
    <source>
        <dbReference type="ARBA" id="ARBA00001947"/>
    </source>
</evidence>
<evidence type="ECO:0000256" key="3">
    <source>
        <dbReference type="ARBA" id="ARBA00022723"/>
    </source>
</evidence>
<dbReference type="EMBL" id="HG938356">
    <property type="protein sequence ID" value="CDN58250.1"/>
    <property type="molecule type" value="Genomic_DNA"/>
</dbReference>